<comment type="caution">
    <text evidence="1">The sequence shown here is derived from an EMBL/GenBank/DDBJ whole genome shotgun (WGS) entry which is preliminary data.</text>
</comment>
<sequence>ATYDSWAYNQTQNSDGDWIIRNSSMDFSFNESQLSTRFYNASLITVTTGTTSSSLSDIQAYDGVTYDIDEDTSDVFFTVNFTGVSDFNNLIIRYRSAEEDLLHVMAIEIYDYGDNDWEEYGTLVGNAIFQIVQFGVFDTDEHIQDGVVSVRIFQDEGVPGKTHMHEFDWITISKGFGTPSGQEIDPFSIHTNGDTPLSANWDAGLWNITSSWIKAKLNWSYIQDIPSYVKAWTFKLNTTDFTGAWDSNWTAKDYDKWMYNQSDGSTNSSYMTSITN</sequence>
<feature type="non-terminal residue" evidence="1">
    <location>
        <position position="1"/>
    </location>
</feature>
<dbReference type="AlphaFoldDB" id="X1B5M9"/>
<name>X1B5M9_9ZZZZ</name>
<dbReference type="EMBL" id="BART01027216">
    <property type="protein sequence ID" value="GAG91019.1"/>
    <property type="molecule type" value="Genomic_DNA"/>
</dbReference>
<organism evidence="1">
    <name type="scientific">marine sediment metagenome</name>
    <dbReference type="NCBI Taxonomy" id="412755"/>
    <lineage>
        <taxon>unclassified sequences</taxon>
        <taxon>metagenomes</taxon>
        <taxon>ecological metagenomes</taxon>
    </lineage>
</organism>
<feature type="non-terminal residue" evidence="1">
    <location>
        <position position="276"/>
    </location>
</feature>
<reference evidence="1" key="1">
    <citation type="journal article" date="2014" name="Front. Microbiol.">
        <title>High frequency of phylogenetically diverse reductive dehalogenase-homologous genes in deep subseafloor sedimentary metagenomes.</title>
        <authorList>
            <person name="Kawai M."/>
            <person name="Futagami T."/>
            <person name="Toyoda A."/>
            <person name="Takaki Y."/>
            <person name="Nishi S."/>
            <person name="Hori S."/>
            <person name="Arai W."/>
            <person name="Tsubouchi T."/>
            <person name="Morono Y."/>
            <person name="Uchiyama I."/>
            <person name="Ito T."/>
            <person name="Fujiyama A."/>
            <person name="Inagaki F."/>
            <person name="Takami H."/>
        </authorList>
    </citation>
    <scope>NUCLEOTIDE SEQUENCE</scope>
    <source>
        <strain evidence="1">Expedition CK06-06</strain>
    </source>
</reference>
<proteinExistence type="predicted"/>
<evidence type="ECO:0000313" key="1">
    <source>
        <dbReference type="EMBL" id="GAG91019.1"/>
    </source>
</evidence>
<accession>X1B5M9</accession>
<gene>
    <name evidence="1" type="ORF">S01H4_48301</name>
</gene>
<protein>
    <submittedName>
        <fullName evidence="1">Uncharacterized protein</fullName>
    </submittedName>
</protein>